<comment type="caution">
    <text evidence="5">The sequence shown here is derived from an EMBL/GenBank/DDBJ whole genome shotgun (WGS) entry which is preliminary data.</text>
</comment>
<dbReference type="Pfam" id="PF12612">
    <property type="entry name" value="TFCD_C"/>
    <property type="match status" value="1"/>
</dbReference>
<evidence type="ECO:0000256" key="1">
    <source>
        <dbReference type="ARBA" id="ARBA00023186"/>
    </source>
</evidence>
<reference evidence="5 6" key="1">
    <citation type="journal article" date="2020" name="Microbiol. Resour. Announc.">
        <title>Draft Genome Sequence of a Cladosporium Species Isolated from the Mesophotic Ascidian Didemnum maculosum.</title>
        <authorList>
            <person name="Gioti A."/>
            <person name="Siaperas R."/>
            <person name="Nikolaivits E."/>
            <person name="Le Goff G."/>
            <person name="Ouazzani J."/>
            <person name="Kotoulas G."/>
            <person name="Topakas E."/>
        </authorList>
    </citation>
    <scope>NUCLEOTIDE SEQUENCE [LARGE SCALE GENOMIC DNA]</scope>
    <source>
        <strain evidence="5 6">TM138-S3</strain>
    </source>
</reference>
<feature type="domain" description="Tubulin-folding cofactor D ARM repeats" evidence="4">
    <location>
        <begin position="341"/>
        <end position="541"/>
    </location>
</feature>
<dbReference type="InterPro" id="IPR021133">
    <property type="entry name" value="HEAT_type_2"/>
</dbReference>
<dbReference type="GO" id="GO:0007023">
    <property type="term" value="P:post-chaperonin tubulin folding pathway"/>
    <property type="evidence" value="ECO:0007669"/>
    <property type="project" value="InterPro"/>
</dbReference>
<evidence type="ECO:0000259" key="3">
    <source>
        <dbReference type="Pfam" id="PF12612"/>
    </source>
</evidence>
<evidence type="ECO:0000259" key="4">
    <source>
        <dbReference type="Pfam" id="PF25767"/>
    </source>
</evidence>
<dbReference type="Proteomes" id="UP000803884">
    <property type="component" value="Unassembled WGS sequence"/>
</dbReference>
<gene>
    <name evidence="5" type="ORF">WHR41_03234</name>
</gene>
<dbReference type="InterPro" id="IPR033162">
    <property type="entry name" value="TBCD"/>
</dbReference>
<dbReference type="AlphaFoldDB" id="A0AB34KSV5"/>
<sequence>MENNENEEDVKLARASAGLLSDLESNLPKLLWKRPRNHETQRGVHSRVRQTDLDHIINLIEPFQSEPHLLDTKLKTLLPPIVDAYLTSLLKSTPSICEVHIDIRTALASILYTLCKVRGAKVIVGFLNNEPRYLEPILDSLERVASEQDGQAVNWKVPYVLLLWLSHLLLAPFALASISSDKLPDVDKLAHLSLSPDVPPVAQRITCIGVGYLSASTKAQDAAAAMLVRLATRPDMQQLKVADALVDYAVGEVSASHDSSISIYQQLGPLRFLAGVATSADLGHLIPKIYRACGKLITFADASPVASNAVGKKMALKIYRNIAILTLRSSSVSGPLLSFLETTDVLEDVIDHLLQSLGDRDTPVRYAAAKAISLIISELEPEMGFEVIQAVLDTFKEDIPRNAAGIDYQTVNALKWHGLTLALSHALFKRSASPTQLPDILNALVSALNFEQRTATGSSIGANVRDAANFGIWSLSRRYTSDELLSVDTQSLRFNSDASPHTSVIQAVAVQLLLSACLDPAGNIRRGSSAALQELIGRHPNRVIEGIAVVQIVDYQAVGLRRRGLIDVANKAAALHVSYWQALIGGLVDWRGLRSVDIPSREAAARSLANLVSIQDETDGLAFVSERLLAELETPSGTDIESLHGLICALSNLLEGKGETKPTLPLHRRFWHAVQSVDGFKIEFGPRALKSELPVALAKLIAEVCCRERTCLSQNPVEKGFTFASLEDVAKRLLTRHEDPILQVLPEMAKQVYGLRKLASRELGCMDVVSLARSVEVDGSKATLNGAGRAIALGSLVSQPAKYLVSEEADAAISSLNGLVTAMNVEWRIIGLRALSLALQRLGDPSNGISGSIAAVVQTIHIGLTDYTIDERGDIGSLVRLQGLNAASSLLQLDVLSQDTGEVQLLQSDILRLSLEKLDRVRGRAAACRQQCLPSFLKAEHQEDTNSEAYLQSALRPIFEPSISSWAHRALVEGAISCAGIGAESLLQTSRAILTHSLWECDMQHLHSLLTTYADIMRDLLSPSTPNASNLMVAALDLLAFFLDMRIPQRLAQAEPAFKWRTLLSTVQKSHHKSSDVPKLLAAVNVYRGLAEVESIRGEVVKKLLSMLATNPYPRVKVAVAEVTFDVLGQDAMKVVNWTEKGPEQSRVLGELKAMSTHAV</sequence>
<dbReference type="GO" id="GO:0007021">
    <property type="term" value="P:tubulin complex assembly"/>
    <property type="evidence" value="ECO:0007669"/>
    <property type="project" value="InterPro"/>
</dbReference>
<dbReference type="GO" id="GO:0000226">
    <property type="term" value="P:microtubule cytoskeleton organization"/>
    <property type="evidence" value="ECO:0007669"/>
    <property type="project" value="TreeGrafter"/>
</dbReference>
<organism evidence="5 6">
    <name type="scientific">Cladosporium halotolerans</name>
    <dbReference type="NCBI Taxonomy" id="1052096"/>
    <lineage>
        <taxon>Eukaryota</taxon>
        <taxon>Fungi</taxon>
        <taxon>Dikarya</taxon>
        <taxon>Ascomycota</taxon>
        <taxon>Pezizomycotina</taxon>
        <taxon>Dothideomycetes</taxon>
        <taxon>Dothideomycetidae</taxon>
        <taxon>Cladosporiales</taxon>
        <taxon>Cladosporiaceae</taxon>
        <taxon>Cladosporium</taxon>
    </lineage>
</organism>
<evidence type="ECO:0000313" key="6">
    <source>
        <dbReference type="Proteomes" id="UP000803884"/>
    </source>
</evidence>
<dbReference type="Pfam" id="PF23579">
    <property type="entry name" value="ARM_TBCD"/>
    <property type="match status" value="1"/>
</dbReference>
<dbReference type="SUPFAM" id="SSF48371">
    <property type="entry name" value="ARM repeat"/>
    <property type="match status" value="2"/>
</dbReference>
<keyword evidence="1" id="KW-0143">Chaperone</keyword>
<dbReference type="InterPro" id="IPR058033">
    <property type="entry name" value="ARM_TBCD_2nd"/>
</dbReference>
<dbReference type="Gene3D" id="1.25.10.10">
    <property type="entry name" value="Leucine-rich Repeat Variant"/>
    <property type="match status" value="1"/>
</dbReference>
<dbReference type="PANTHER" id="PTHR12658">
    <property type="entry name" value="BETA-TUBULIN COFACTOR D"/>
    <property type="match status" value="1"/>
</dbReference>
<dbReference type="GO" id="GO:0005096">
    <property type="term" value="F:GTPase activator activity"/>
    <property type="evidence" value="ECO:0007669"/>
    <property type="project" value="InterPro"/>
</dbReference>
<dbReference type="PROSITE" id="PS50077">
    <property type="entry name" value="HEAT_REPEAT"/>
    <property type="match status" value="1"/>
</dbReference>
<feature type="repeat" description="HEAT" evidence="2">
    <location>
        <begin position="349"/>
        <end position="383"/>
    </location>
</feature>
<dbReference type="PANTHER" id="PTHR12658:SF0">
    <property type="entry name" value="TUBULIN-SPECIFIC CHAPERONE D"/>
    <property type="match status" value="1"/>
</dbReference>
<dbReference type="InterPro" id="IPR022577">
    <property type="entry name" value="TBCD_C"/>
</dbReference>
<evidence type="ECO:0000313" key="5">
    <source>
        <dbReference type="EMBL" id="KAL1588102.1"/>
    </source>
</evidence>
<dbReference type="InterPro" id="IPR016024">
    <property type="entry name" value="ARM-type_fold"/>
</dbReference>
<dbReference type="InterPro" id="IPR011989">
    <property type="entry name" value="ARM-like"/>
</dbReference>
<name>A0AB34KSV5_9PEZI</name>
<dbReference type="Pfam" id="PF25767">
    <property type="entry name" value="ARM_TBCD_2nd"/>
    <property type="match status" value="1"/>
</dbReference>
<dbReference type="EMBL" id="JAAQHG020000008">
    <property type="protein sequence ID" value="KAL1588102.1"/>
    <property type="molecule type" value="Genomic_DNA"/>
</dbReference>
<dbReference type="GeneID" id="96004678"/>
<evidence type="ECO:0000256" key="2">
    <source>
        <dbReference type="PROSITE-ProRule" id="PRU00103"/>
    </source>
</evidence>
<keyword evidence="6" id="KW-1185">Reference proteome</keyword>
<feature type="domain" description="Tubulin-folding cofactor D C-terminal" evidence="3">
    <location>
        <begin position="908"/>
        <end position="1079"/>
    </location>
</feature>
<proteinExistence type="predicted"/>
<dbReference type="GO" id="GO:0048487">
    <property type="term" value="F:beta-tubulin binding"/>
    <property type="evidence" value="ECO:0007669"/>
    <property type="project" value="InterPro"/>
</dbReference>
<protein>
    <recommendedName>
        <fullName evidence="7">Tubulin-specific chaperone D C-terminal domain-containing protein</fullName>
    </recommendedName>
</protein>
<accession>A0AB34KSV5</accession>
<dbReference type="RefSeq" id="XP_069231207.1">
    <property type="nucleotide sequence ID" value="XM_069371840.1"/>
</dbReference>
<evidence type="ECO:0008006" key="7">
    <source>
        <dbReference type="Google" id="ProtNLM"/>
    </source>
</evidence>